<dbReference type="KEGG" id="pmua:114603632"/>
<name>A0A670K3C6_PODMU</name>
<evidence type="ECO:0000313" key="7">
    <source>
        <dbReference type="Proteomes" id="UP000472272"/>
    </source>
</evidence>
<dbReference type="PANTHER" id="PTHR47221:SF5">
    <property type="entry name" value="FIBRINOGEN C-TERMINAL DOMAIN-CONTAINING PROTEIN"/>
    <property type="match status" value="1"/>
</dbReference>
<dbReference type="CDD" id="cd00087">
    <property type="entry name" value="FReD"/>
    <property type="match status" value="1"/>
</dbReference>
<evidence type="ECO:0000313" key="6">
    <source>
        <dbReference type="Ensembl" id="ENSPMRP00000030660.1"/>
    </source>
</evidence>
<dbReference type="Pfam" id="PF00147">
    <property type="entry name" value="Fibrinogen_C"/>
    <property type="match status" value="1"/>
</dbReference>
<feature type="domain" description="Fibrinogen C-terminal" evidence="5">
    <location>
        <begin position="79"/>
        <end position="291"/>
    </location>
</feature>
<dbReference type="GO" id="GO:0042730">
    <property type="term" value="P:fibrinolysis"/>
    <property type="evidence" value="ECO:0007669"/>
    <property type="project" value="TreeGrafter"/>
</dbReference>
<dbReference type="Ensembl" id="ENSPMRT00000032517.1">
    <property type="protein sequence ID" value="ENSPMRP00000030660.1"/>
    <property type="gene ID" value="ENSPMRG00000019855.1"/>
</dbReference>
<protein>
    <submittedName>
        <fullName evidence="6">Fibrinogen-like protein 1-like protein</fullName>
    </submittedName>
</protein>
<keyword evidence="3" id="KW-1015">Disulfide bond</keyword>
<proteinExistence type="predicted"/>
<dbReference type="GO" id="GO:0072377">
    <property type="term" value="P:blood coagulation, common pathway"/>
    <property type="evidence" value="ECO:0007669"/>
    <property type="project" value="TreeGrafter"/>
</dbReference>
<dbReference type="SUPFAM" id="SSF56496">
    <property type="entry name" value="Fibrinogen C-terminal domain-like"/>
    <property type="match status" value="1"/>
</dbReference>
<dbReference type="RefSeq" id="XP_028598672.1">
    <property type="nucleotide sequence ID" value="XM_028742839.1"/>
</dbReference>
<dbReference type="PROSITE" id="PS51406">
    <property type="entry name" value="FIBRINOGEN_C_2"/>
    <property type="match status" value="1"/>
</dbReference>
<accession>A0A670K3C6</accession>
<dbReference type="InterPro" id="IPR002181">
    <property type="entry name" value="Fibrinogen_a/b/g_C_dom"/>
</dbReference>
<dbReference type="GO" id="GO:0070527">
    <property type="term" value="P:platelet aggregation"/>
    <property type="evidence" value="ECO:0007669"/>
    <property type="project" value="TreeGrafter"/>
</dbReference>
<dbReference type="OrthoDB" id="7735550at2759"/>
<comment type="subcellular location">
    <subcellularLocation>
        <location evidence="1">Secreted</location>
    </subcellularLocation>
</comment>
<dbReference type="GO" id="GO:0034116">
    <property type="term" value="P:positive regulation of heterotypic cell-cell adhesion"/>
    <property type="evidence" value="ECO:0007669"/>
    <property type="project" value="TreeGrafter"/>
</dbReference>
<keyword evidence="2" id="KW-0964">Secreted</keyword>
<gene>
    <name evidence="6" type="primary">LOC114603632</name>
</gene>
<evidence type="ECO:0000256" key="4">
    <source>
        <dbReference type="ARBA" id="ARBA00023180"/>
    </source>
</evidence>
<reference evidence="6" key="3">
    <citation type="submission" date="2025-09" db="UniProtKB">
        <authorList>
            <consortium name="Ensembl"/>
        </authorList>
    </citation>
    <scope>IDENTIFICATION</scope>
</reference>
<evidence type="ECO:0000256" key="2">
    <source>
        <dbReference type="ARBA" id="ARBA00022525"/>
    </source>
</evidence>
<sequence length="297" mass="34128">MGNLPQHFLHLNLAPKSAIPVCTMHPPNVLLATVALLFLIPVTSSLNEEKLRKQLSEIVNLDLVKNVTQIRNWRIIVQRKAIPYMRDCDEMFQAGHTESGLYILRPENAIKLVAWCHMDGCNGWTVIQHNTHDTEITWSETWTTYKYGFGNLVGDHWLGTEYISLISQQKWYKVRINLVDAGGHHRYAEYDSFVLRNENDEYMLKLGTYEGNAGDSLTSSKAKNMHDNMRFSCKDKDNDRSTKQNCADVHGGGWWYDSCFDAQLNRKGGLHWGTLCDENCRSSVIMLKPIHMYCSRV</sequence>
<organism evidence="6 7">
    <name type="scientific">Podarcis muralis</name>
    <name type="common">Wall lizard</name>
    <name type="synonym">Lacerta muralis</name>
    <dbReference type="NCBI Taxonomy" id="64176"/>
    <lineage>
        <taxon>Eukaryota</taxon>
        <taxon>Metazoa</taxon>
        <taxon>Chordata</taxon>
        <taxon>Craniata</taxon>
        <taxon>Vertebrata</taxon>
        <taxon>Euteleostomi</taxon>
        <taxon>Lepidosauria</taxon>
        <taxon>Squamata</taxon>
        <taxon>Bifurcata</taxon>
        <taxon>Unidentata</taxon>
        <taxon>Episquamata</taxon>
        <taxon>Laterata</taxon>
        <taxon>Lacertibaenia</taxon>
        <taxon>Lacertidae</taxon>
        <taxon>Podarcis</taxon>
    </lineage>
</organism>
<keyword evidence="4" id="KW-0325">Glycoprotein</keyword>
<dbReference type="AlphaFoldDB" id="A0A670K3C6"/>
<dbReference type="OMA" id="NMHDNMR"/>
<dbReference type="GO" id="GO:0005577">
    <property type="term" value="C:fibrinogen complex"/>
    <property type="evidence" value="ECO:0007669"/>
    <property type="project" value="TreeGrafter"/>
</dbReference>
<evidence type="ECO:0000256" key="3">
    <source>
        <dbReference type="ARBA" id="ARBA00023157"/>
    </source>
</evidence>
<evidence type="ECO:0000259" key="5">
    <source>
        <dbReference type="PROSITE" id="PS51406"/>
    </source>
</evidence>
<dbReference type="InterPro" id="IPR036056">
    <property type="entry name" value="Fibrinogen-like_C"/>
</dbReference>
<dbReference type="GO" id="GO:0005201">
    <property type="term" value="F:extracellular matrix structural constituent"/>
    <property type="evidence" value="ECO:0007669"/>
    <property type="project" value="TreeGrafter"/>
</dbReference>
<dbReference type="GeneTree" id="ENSGT00940000164423"/>
<dbReference type="InterPro" id="IPR014716">
    <property type="entry name" value="Fibrinogen_a/b/g_C_1"/>
</dbReference>
<dbReference type="SMART" id="SM00186">
    <property type="entry name" value="FBG"/>
    <property type="match status" value="1"/>
</dbReference>
<dbReference type="GeneID" id="114603632"/>
<dbReference type="PANTHER" id="PTHR47221">
    <property type="entry name" value="FIBRINOGEN ALPHA CHAIN"/>
    <property type="match status" value="1"/>
</dbReference>
<dbReference type="Proteomes" id="UP000472272">
    <property type="component" value="Chromosome 1"/>
</dbReference>
<dbReference type="Gene3D" id="3.90.215.10">
    <property type="entry name" value="Gamma Fibrinogen, chain A, domain 1"/>
    <property type="match status" value="1"/>
</dbReference>
<dbReference type="InterPro" id="IPR037579">
    <property type="entry name" value="FIB_ANG-like"/>
</dbReference>
<keyword evidence="7" id="KW-1185">Reference proteome</keyword>
<evidence type="ECO:0000256" key="1">
    <source>
        <dbReference type="ARBA" id="ARBA00004613"/>
    </source>
</evidence>
<dbReference type="GO" id="GO:0030674">
    <property type="term" value="F:protein-macromolecule adaptor activity"/>
    <property type="evidence" value="ECO:0007669"/>
    <property type="project" value="TreeGrafter"/>
</dbReference>
<reference evidence="6 7" key="1">
    <citation type="journal article" date="2019" name="Proc. Natl. Acad. Sci. U.S.A.">
        <title>Regulatory changes in pterin and carotenoid genes underlie balanced color polymorphisms in the wall lizard.</title>
        <authorList>
            <person name="Andrade P."/>
            <person name="Pinho C."/>
            <person name="Perez I de Lanuza G."/>
            <person name="Afonso S."/>
            <person name="Brejcha J."/>
            <person name="Rubin C.J."/>
            <person name="Wallerman O."/>
            <person name="Pereira P."/>
            <person name="Sabatino S.J."/>
            <person name="Bellati A."/>
            <person name="Pellitteri-Rosa D."/>
            <person name="Bosakova Z."/>
            <person name="Bunikis I."/>
            <person name="Carretero M.A."/>
            <person name="Feiner N."/>
            <person name="Marsik P."/>
            <person name="Pauperio F."/>
            <person name="Salvi D."/>
            <person name="Soler L."/>
            <person name="While G.M."/>
            <person name="Uller T."/>
            <person name="Font E."/>
            <person name="Andersson L."/>
            <person name="Carneiro M."/>
        </authorList>
    </citation>
    <scope>NUCLEOTIDE SEQUENCE</scope>
</reference>
<reference evidence="6" key="2">
    <citation type="submission" date="2025-08" db="UniProtKB">
        <authorList>
            <consortium name="Ensembl"/>
        </authorList>
    </citation>
    <scope>IDENTIFICATION</scope>
</reference>